<gene>
    <name evidence="2" type="ORF">ACHAWO_009063</name>
</gene>
<feature type="region of interest" description="Disordered" evidence="1">
    <location>
        <begin position="79"/>
        <end position="121"/>
    </location>
</feature>
<comment type="caution">
    <text evidence="2">The sequence shown here is derived from an EMBL/GenBank/DDBJ whole genome shotgun (WGS) entry which is preliminary data.</text>
</comment>
<reference evidence="2 3" key="1">
    <citation type="submission" date="2024-10" db="EMBL/GenBank/DDBJ databases">
        <title>Updated reference genomes for cyclostephanoid diatoms.</title>
        <authorList>
            <person name="Roberts W.R."/>
            <person name="Alverson A.J."/>
        </authorList>
    </citation>
    <scope>NUCLEOTIDE SEQUENCE [LARGE SCALE GENOMIC DNA]</scope>
    <source>
        <strain evidence="2 3">AJA010-31</strain>
    </source>
</reference>
<dbReference type="EMBL" id="JALLPJ020000586">
    <property type="protein sequence ID" value="KAL3788022.1"/>
    <property type="molecule type" value="Genomic_DNA"/>
</dbReference>
<evidence type="ECO:0000313" key="3">
    <source>
        <dbReference type="Proteomes" id="UP001530400"/>
    </source>
</evidence>
<evidence type="ECO:0000256" key="1">
    <source>
        <dbReference type="SAM" id="MobiDB-lite"/>
    </source>
</evidence>
<feature type="compositionally biased region" description="Basic and acidic residues" evidence="1">
    <location>
        <begin position="106"/>
        <end position="119"/>
    </location>
</feature>
<organism evidence="2 3">
    <name type="scientific">Cyclotella atomus</name>
    <dbReference type="NCBI Taxonomy" id="382360"/>
    <lineage>
        <taxon>Eukaryota</taxon>
        <taxon>Sar</taxon>
        <taxon>Stramenopiles</taxon>
        <taxon>Ochrophyta</taxon>
        <taxon>Bacillariophyta</taxon>
        <taxon>Coscinodiscophyceae</taxon>
        <taxon>Thalassiosirophycidae</taxon>
        <taxon>Stephanodiscales</taxon>
        <taxon>Stephanodiscaceae</taxon>
        <taxon>Cyclotella</taxon>
    </lineage>
</organism>
<feature type="compositionally biased region" description="Polar residues" evidence="1">
    <location>
        <begin position="96"/>
        <end position="105"/>
    </location>
</feature>
<dbReference type="AlphaFoldDB" id="A0ABD3PJ89"/>
<evidence type="ECO:0000313" key="2">
    <source>
        <dbReference type="EMBL" id="KAL3788022.1"/>
    </source>
</evidence>
<accession>A0ABD3PJ89</accession>
<sequence>MENHQQSLIFCSIFETDSDRAARSCISHLQSNPIPIWWYRRRVHSRQGEESVKEDLSPFPKSWSLNYSPQAANEFRKKVGIPDEQNVPPIDETGTDESSMYSTVSQEKRNKQEQRRDGDGFCIRHPSVKLAEKKRKPRLSKLFGKNKRLSLSQGSDATDEWKILLEECPECKLDSLSNSKHRSRSKSSQNEPAVTYEPFPATITIVESHPDLSVGSLALRIRTDPIPTEQARQLSSVLDDNNKDKNTPWETPDGALDFSIPCDSEGNVINDDKEDSQPSIEHQYQIMERIIPISSIDHIFRGGDAWDVLRQSMGDEDLGFKCDLKIHGFSDRLLRFDVVGFGNQSINGSDAPKMRHSFAVVDFLRSSVAYVTEKNDQDNDALSADAQWEIGNYTSENVMSNLNSLVTWDRERRETGVESWANCFATFLKECLSLGVPNAGKFETK</sequence>
<dbReference type="Proteomes" id="UP001530400">
    <property type="component" value="Unassembled WGS sequence"/>
</dbReference>
<feature type="region of interest" description="Disordered" evidence="1">
    <location>
        <begin position="175"/>
        <end position="195"/>
    </location>
</feature>
<keyword evidence="3" id="KW-1185">Reference proteome</keyword>
<proteinExistence type="predicted"/>
<name>A0ABD3PJ89_9STRA</name>
<protein>
    <submittedName>
        <fullName evidence="2">Uncharacterized protein</fullName>
    </submittedName>
</protein>